<dbReference type="RefSeq" id="WP_211082623.1">
    <property type="nucleotide sequence ID" value="NZ_CBCSLC010000026.1"/>
</dbReference>
<dbReference type="Gene3D" id="1.10.1330.10">
    <property type="entry name" value="Dockerin domain"/>
    <property type="match status" value="1"/>
</dbReference>
<proteinExistence type="predicted"/>
<name>A0ABS4RSE7_PAEXY</name>
<evidence type="ECO:0000313" key="3">
    <source>
        <dbReference type="EMBL" id="MBP2245806.1"/>
    </source>
</evidence>
<dbReference type="EMBL" id="JAGIKV010000007">
    <property type="protein sequence ID" value="MBP2245806.1"/>
    <property type="molecule type" value="Genomic_DNA"/>
</dbReference>
<dbReference type="CDD" id="cd14256">
    <property type="entry name" value="Dockerin_I"/>
    <property type="match status" value="1"/>
</dbReference>
<accession>A0ABS4RSE7</accession>
<feature type="domain" description="Dockerin" evidence="2">
    <location>
        <begin position="433"/>
        <end position="499"/>
    </location>
</feature>
<keyword evidence="1" id="KW-0732">Signal</keyword>
<dbReference type="Pfam" id="PF00404">
    <property type="entry name" value="Dockerin_1"/>
    <property type="match status" value="1"/>
</dbReference>
<organism evidence="3 4">
    <name type="scientific">Paenibacillus xylanexedens</name>
    <dbReference type="NCBI Taxonomy" id="528191"/>
    <lineage>
        <taxon>Bacteria</taxon>
        <taxon>Bacillati</taxon>
        <taxon>Bacillota</taxon>
        <taxon>Bacilli</taxon>
        <taxon>Bacillales</taxon>
        <taxon>Paenibacillaceae</taxon>
        <taxon>Paenibacillus</taxon>
    </lineage>
</organism>
<comment type="caution">
    <text evidence="3">The sequence shown here is derived from an EMBL/GenBank/DDBJ whole genome shotgun (WGS) entry which is preliminary data.</text>
</comment>
<dbReference type="InterPro" id="IPR016134">
    <property type="entry name" value="Dockerin_dom"/>
</dbReference>
<sequence>MSLYIGRGTRVKFIRWTVIALVVTLLTSVGFPSSSALAATTPISLSQPTDIEFYKTADGEKEMLIADSGNNRVIRATAEGEVLATMEVNQVTAATMGSDGLIYAAESGAKAQVHIFNPDGTVNAPPIDVMRKFSLYAGQDEDKQPYIRNVIRYKQNNNETLALFYNEYRVHNNVPQRYATLADMNLDNSGWGSQSGGFTEYSSVILGDGNQKWYTSNSGVMLYPLVGIQNSTDKLADLTLDVVDKRLYVVSENQIMRTGYEGFVYPDRPVLSTWVSGSETYPIDIGNQISVGPEGELYMADTARDRIVIFSSDGTTARTLGLSKDDTPKPTAGAFSKTVIKGLPIAFTSTDFDSNYADPENRPMTDIRIVSLPDSGTLQLNGVDVVKNQVIPVAELNALTFIPASAFTGIKTTFGWQANNGTVFSDSVDVTIMLRIKGDATGDGVLTPADALLVNKYIKGLITFTPEQIEALDMNDDGVLDMKDSVLIMGVYLGINSLT</sequence>
<dbReference type="SUPFAM" id="SSF63446">
    <property type="entry name" value="Type I dockerin domain"/>
    <property type="match status" value="1"/>
</dbReference>
<feature type="signal peptide" evidence="1">
    <location>
        <begin position="1"/>
        <end position="38"/>
    </location>
</feature>
<dbReference type="Gene3D" id="2.120.10.30">
    <property type="entry name" value="TolB, C-terminal domain"/>
    <property type="match status" value="1"/>
</dbReference>
<dbReference type="Proteomes" id="UP000810207">
    <property type="component" value="Unassembled WGS sequence"/>
</dbReference>
<dbReference type="InterPro" id="IPR011042">
    <property type="entry name" value="6-blade_b-propeller_TolB-like"/>
</dbReference>
<gene>
    <name evidence="3" type="ORF">J2Z28_002424</name>
</gene>
<reference evidence="3 4" key="1">
    <citation type="submission" date="2021-03" db="EMBL/GenBank/DDBJ databases">
        <title>Genomic Encyclopedia of Type Strains, Phase IV (KMG-IV): sequencing the most valuable type-strain genomes for metagenomic binning, comparative biology and taxonomic classification.</title>
        <authorList>
            <person name="Goeker M."/>
        </authorList>
    </citation>
    <scope>NUCLEOTIDE SEQUENCE [LARGE SCALE GENOMIC DNA]</scope>
    <source>
        <strain evidence="3 4">DSM 21292</strain>
    </source>
</reference>
<dbReference type="PROSITE" id="PS51766">
    <property type="entry name" value="DOCKERIN"/>
    <property type="match status" value="1"/>
</dbReference>
<evidence type="ECO:0000313" key="4">
    <source>
        <dbReference type="Proteomes" id="UP000810207"/>
    </source>
</evidence>
<feature type="chain" id="PRO_5045798302" description="Dockerin domain-containing protein" evidence="1">
    <location>
        <begin position="39"/>
        <end position="499"/>
    </location>
</feature>
<evidence type="ECO:0000259" key="2">
    <source>
        <dbReference type="PROSITE" id="PS51766"/>
    </source>
</evidence>
<keyword evidence="4" id="KW-1185">Reference proteome</keyword>
<evidence type="ECO:0000256" key="1">
    <source>
        <dbReference type="SAM" id="SignalP"/>
    </source>
</evidence>
<dbReference type="SUPFAM" id="SSF50956">
    <property type="entry name" value="Thermostable phytase (3-phytase)"/>
    <property type="match status" value="1"/>
</dbReference>
<dbReference type="InterPro" id="IPR036439">
    <property type="entry name" value="Dockerin_dom_sf"/>
</dbReference>
<dbReference type="InterPro" id="IPR002105">
    <property type="entry name" value="Dockerin_1_rpt"/>
</dbReference>
<protein>
    <recommendedName>
        <fullName evidence="2">Dockerin domain-containing protein</fullName>
    </recommendedName>
</protein>